<evidence type="ECO:0000313" key="5">
    <source>
        <dbReference type="Proteomes" id="UP000501452"/>
    </source>
</evidence>
<dbReference type="Pfam" id="PF12229">
    <property type="entry name" value="PG_binding_4"/>
    <property type="match status" value="2"/>
</dbReference>
<evidence type="ECO:0000313" key="4">
    <source>
        <dbReference type="EMBL" id="QIN85362.1"/>
    </source>
</evidence>
<keyword evidence="2" id="KW-0812">Transmembrane</keyword>
<dbReference type="AlphaFoldDB" id="A0A6G8QFX7"/>
<dbReference type="InterPro" id="IPR052913">
    <property type="entry name" value="Glycopeptide_resist_protein"/>
</dbReference>
<dbReference type="EMBL" id="CP045120">
    <property type="protein sequence ID" value="QIN85362.1"/>
    <property type="molecule type" value="Genomic_DNA"/>
</dbReference>
<keyword evidence="5" id="KW-1185">Reference proteome</keyword>
<dbReference type="Proteomes" id="UP000501452">
    <property type="component" value="Plasmid unnamed1"/>
</dbReference>
<dbReference type="KEGG" id="rub:GBA63_21860"/>
<feature type="domain" description="YoaR-like putative peptidoglycan binding" evidence="3">
    <location>
        <begin position="287"/>
        <end position="354"/>
    </location>
</feature>
<sequence length="600" mass="63814">MASRDGKTTVSSETRRRRAAPRGTPARRTSGGRRGSSAGGIAGALAPALIVLCALVAVLVAADHLANAGKVHRGVSAGSLYLGGKTPEEAKSLLEARRPGDTREVRLVGGPRGTTLDLGESAADLDAARTAERAYAVGRTGGFFERLGDRADAAVGAASVEPAVSYDRGAVREAVEGLAAETDRKPHPASVSVRDGEAEVAPSREGYALDVPATARNVGRALEDLRGQAPMAGEILEPEVSTPEAEKAAAEASRAMSRAVALTQGERRWELSRAEIGRTMDFATEGGALRVSLDRETLRENLGDVYAALEEEPREASYRVDGAEVSVVPASEGRQINEEKLFGAIEERLIGAGSRREYEVPVGVARPQLTTAEAEAMRPTQKLGSYRTNYSIVQDSGARVENLAISSSAVSGTLLAPGETFSMNGTVSGLDYNATKVIVDGQETLADGGGLCQVTSTLYNAVNEAGLDVVERSPHYSQLPYIRPGLDATVWFGDEQGRGALDMKFENTSDGYVLLREYVADDGYIYAEVWGVPDDVTVQTWSEPVYRNADSAEWVTYQTFREGGKIVYDGVLHRDTYEALKDKKGKPIPADTVPVAPVDP</sequence>
<gene>
    <name evidence="4" type="ORF">GBA63_21860</name>
</gene>
<name>A0A6G8QFX7_9ACTN</name>
<protein>
    <recommendedName>
        <fullName evidence="3">YoaR-like putative peptidoglycan binding domain-containing protein</fullName>
    </recommendedName>
</protein>
<reference evidence="4 5" key="1">
    <citation type="submission" date="2019-10" db="EMBL/GenBank/DDBJ databases">
        <title>Rubrobacter sp nov SCSIO 52090 isolated from a deep-sea sediment in the South China Sea.</title>
        <authorList>
            <person name="Chen R.W."/>
        </authorList>
    </citation>
    <scope>NUCLEOTIDE SEQUENCE [LARGE SCALE GENOMIC DNA]</scope>
    <source>
        <strain evidence="4 5">SCSIO 52909</strain>
        <plasmid evidence="4 5">unnamed1</plasmid>
    </source>
</reference>
<feature type="region of interest" description="Disordered" evidence="1">
    <location>
        <begin position="1"/>
        <end position="38"/>
    </location>
</feature>
<evidence type="ECO:0000259" key="3">
    <source>
        <dbReference type="Pfam" id="PF12229"/>
    </source>
</evidence>
<feature type="domain" description="YoaR-like putative peptidoglycan binding" evidence="3">
    <location>
        <begin position="122"/>
        <end position="224"/>
    </location>
</feature>
<evidence type="ECO:0000256" key="1">
    <source>
        <dbReference type="SAM" id="MobiDB-lite"/>
    </source>
</evidence>
<feature type="transmembrane region" description="Helical" evidence="2">
    <location>
        <begin position="37"/>
        <end position="62"/>
    </location>
</feature>
<dbReference type="InterPro" id="IPR007391">
    <property type="entry name" value="Vancomycin_resist_VanW"/>
</dbReference>
<geneLocation type="plasmid" evidence="4 5">
    <name>unnamed1</name>
</geneLocation>
<dbReference type="PANTHER" id="PTHR35788">
    <property type="entry name" value="EXPORTED PROTEIN-RELATED"/>
    <property type="match status" value="1"/>
</dbReference>
<dbReference type="Pfam" id="PF04294">
    <property type="entry name" value="VanW"/>
    <property type="match status" value="1"/>
</dbReference>
<organism evidence="4 5">
    <name type="scientific">Rubrobacter tropicus</name>
    <dbReference type="NCBI Taxonomy" id="2653851"/>
    <lineage>
        <taxon>Bacteria</taxon>
        <taxon>Bacillati</taxon>
        <taxon>Actinomycetota</taxon>
        <taxon>Rubrobacteria</taxon>
        <taxon>Rubrobacterales</taxon>
        <taxon>Rubrobacteraceae</taxon>
        <taxon>Rubrobacter</taxon>
    </lineage>
</organism>
<dbReference type="InterPro" id="IPR022029">
    <property type="entry name" value="YoaR-like_PG-bd"/>
</dbReference>
<keyword evidence="2" id="KW-1133">Transmembrane helix</keyword>
<proteinExistence type="predicted"/>
<dbReference type="PANTHER" id="PTHR35788:SF1">
    <property type="entry name" value="EXPORTED PROTEIN"/>
    <property type="match status" value="1"/>
</dbReference>
<accession>A0A6G8QFX7</accession>
<keyword evidence="4" id="KW-0614">Plasmid</keyword>
<dbReference type="RefSeq" id="WP_166180593.1">
    <property type="nucleotide sequence ID" value="NZ_CP045120.1"/>
</dbReference>
<keyword evidence="2" id="KW-0472">Membrane</keyword>
<evidence type="ECO:0000256" key="2">
    <source>
        <dbReference type="SAM" id="Phobius"/>
    </source>
</evidence>